<comment type="caution">
    <text evidence="1">The sequence shown here is derived from an EMBL/GenBank/DDBJ whole genome shotgun (WGS) entry which is preliminary data.</text>
</comment>
<gene>
    <name evidence="1" type="ORF">D7M11_35880</name>
</gene>
<reference evidence="1 2" key="1">
    <citation type="journal article" date="2007" name="Int. J. Syst. Evol. Microbiol.">
        <title>Paenibacillus ginsengarvi sp. nov., isolated from soil from ginseng cultivation.</title>
        <authorList>
            <person name="Yoon M.H."/>
            <person name="Ten L.N."/>
            <person name="Im W.T."/>
        </authorList>
    </citation>
    <scope>NUCLEOTIDE SEQUENCE [LARGE SCALE GENOMIC DNA]</scope>
    <source>
        <strain evidence="1 2">KCTC 13059</strain>
    </source>
</reference>
<accession>A0A3B0AID0</accession>
<dbReference type="Proteomes" id="UP000282311">
    <property type="component" value="Unassembled WGS sequence"/>
</dbReference>
<dbReference type="AlphaFoldDB" id="A0A3B0AID0"/>
<keyword evidence="2" id="KW-1185">Reference proteome</keyword>
<name>A0A3B0AID0_9BACL</name>
<evidence type="ECO:0000313" key="2">
    <source>
        <dbReference type="Proteomes" id="UP000282311"/>
    </source>
</evidence>
<dbReference type="EMBL" id="RBAH01000059">
    <property type="protein sequence ID" value="RKN60352.1"/>
    <property type="molecule type" value="Genomic_DNA"/>
</dbReference>
<protein>
    <submittedName>
        <fullName evidence="1">YafY family transcriptional regulator</fullName>
    </submittedName>
</protein>
<evidence type="ECO:0000313" key="1">
    <source>
        <dbReference type="EMBL" id="RKN60352.1"/>
    </source>
</evidence>
<organism evidence="1 2">
    <name type="scientific">Paenibacillus ginsengarvi</name>
    <dbReference type="NCBI Taxonomy" id="400777"/>
    <lineage>
        <taxon>Bacteria</taxon>
        <taxon>Bacillati</taxon>
        <taxon>Bacillota</taxon>
        <taxon>Bacilli</taxon>
        <taxon>Bacillales</taxon>
        <taxon>Paenibacillaceae</taxon>
        <taxon>Paenibacillus</taxon>
    </lineage>
</organism>
<sequence length="36" mass="4100">DKLLAFGDKCEVVEPADIRLGFRAYVRGILAKYEQD</sequence>
<feature type="non-terminal residue" evidence="1">
    <location>
        <position position="1"/>
    </location>
</feature>
<proteinExistence type="predicted"/>